<evidence type="ECO:0008006" key="3">
    <source>
        <dbReference type="Google" id="ProtNLM"/>
    </source>
</evidence>
<dbReference type="GO" id="GO:0004672">
    <property type="term" value="F:protein kinase activity"/>
    <property type="evidence" value="ECO:0007669"/>
    <property type="project" value="InterPro"/>
</dbReference>
<keyword evidence="1" id="KW-0812">Transmembrane</keyword>
<dbReference type="Gene3D" id="3.30.200.20">
    <property type="entry name" value="Phosphorylase Kinase, domain 1"/>
    <property type="match status" value="1"/>
</dbReference>
<reference evidence="2" key="1">
    <citation type="submission" date="2018-02" db="EMBL/GenBank/DDBJ databases">
        <authorList>
            <person name="Cohen D.B."/>
            <person name="Kent A.D."/>
        </authorList>
    </citation>
    <scope>NUCLEOTIDE SEQUENCE</scope>
</reference>
<proteinExistence type="predicted"/>
<dbReference type="AlphaFoldDB" id="A0A2N9IZZ3"/>
<feature type="transmembrane region" description="Helical" evidence="1">
    <location>
        <begin position="63"/>
        <end position="87"/>
    </location>
</feature>
<gene>
    <name evidence="2" type="ORF">FSB_LOCUS58778</name>
</gene>
<evidence type="ECO:0000313" key="2">
    <source>
        <dbReference type="EMBL" id="SPD30896.1"/>
    </source>
</evidence>
<sequence>MYDRKAEVSLEEDADTLCYIAKFILVSPYTTLAPATIIRTTSTRGTRSPEPGLVPRQKTFPPLVFVIGRFCFGLLFCFPVVGGGGWAPADVMLVRLDANKGAIGAFTELGRDCNSVKLKVTLSLTFKASITVKDMDILRFYYIVDSKYDLFDGSCSVEGLNSRIGMGCECSKLSKLTVCCLRSEHNGPMVETNSIENEERSEVGDLPVFHEYTIDQLRDATSGFAVENIVSEHGEKAPNVVYKGKLENQLRIAVKRFNRSAWPDARQFLVRKICADCQAF</sequence>
<organism evidence="2">
    <name type="scientific">Fagus sylvatica</name>
    <name type="common">Beechnut</name>
    <dbReference type="NCBI Taxonomy" id="28930"/>
    <lineage>
        <taxon>Eukaryota</taxon>
        <taxon>Viridiplantae</taxon>
        <taxon>Streptophyta</taxon>
        <taxon>Embryophyta</taxon>
        <taxon>Tracheophyta</taxon>
        <taxon>Spermatophyta</taxon>
        <taxon>Magnoliopsida</taxon>
        <taxon>eudicotyledons</taxon>
        <taxon>Gunneridae</taxon>
        <taxon>Pentapetalae</taxon>
        <taxon>rosids</taxon>
        <taxon>fabids</taxon>
        <taxon>Fagales</taxon>
        <taxon>Fagaceae</taxon>
        <taxon>Fagus</taxon>
    </lineage>
</organism>
<dbReference type="GO" id="GO:0012505">
    <property type="term" value="C:endomembrane system"/>
    <property type="evidence" value="ECO:0007669"/>
    <property type="project" value="UniProtKB-SubCell"/>
</dbReference>
<name>A0A2N9IZZ3_FAGSY</name>
<dbReference type="PANTHER" id="PTHR45863">
    <property type="entry name" value="SERINE/THREONINE-PROTEIN KINASE BSK5"/>
    <property type="match status" value="1"/>
</dbReference>
<keyword evidence="1" id="KW-0472">Membrane</keyword>
<keyword evidence="1" id="KW-1133">Transmembrane helix</keyword>
<dbReference type="InterPro" id="IPR045845">
    <property type="entry name" value="BSK"/>
</dbReference>
<accession>A0A2N9IZZ3</accession>
<dbReference type="EMBL" id="OIVN01006337">
    <property type="protein sequence ID" value="SPD30896.1"/>
    <property type="molecule type" value="Genomic_DNA"/>
</dbReference>
<dbReference type="GO" id="GO:0009742">
    <property type="term" value="P:brassinosteroid mediated signaling pathway"/>
    <property type="evidence" value="ECO:0007669"/>
    <property type="project" value="InterPro"/>
</dbReference>
<evidence type="ECO:0000256" key="1">
    <source>
        <dbReference type="SAM" id="Phobius"/>
    </source>
</evidence>
<dbReference type="GO" id="GO:0005524">
    <property type="term" value="F:ATP binding"/>
    <property type="evidence" value="ECO:0007669"/>
    <property type="project" value="UniProtKB-KW"/>
</dbReference>
<dbReference type="PANTHER" id="PTHR45863:SF2">
    <property type="entry name" value="SERINE_THREONINE-PROTEIN KINASE BSK7-RELATED"/>
    <property type="match status" value="1"/>
</dbReference>
<protein>
    <recommendedName>
        <fullName evidence="3">Protein kinase domain-containing protein</fullName>
    </recommendedName>
</protein>